<protein>
    <submittedName>
        <fullName evidence="1">Uncharacterized protein</fullName>
    </submittedName>
</protein>
<name>A0A392S142_9FABA</name>
<proteinExistence type="predicted"/>
<accession>A0A392S142</accession>
<feature type="non-terminal residue" evidence="1">
    <location>
        <position position="1"/>
    </location>
</feature>
<evidence type="ECO:0000313" key="2">
    <source>
        <dbReference type="Proteomes" id="UP000265520"/>
    </source>
</evidence>
<reference evidence="1 2" key="1">
    <citation type="journal article" date="2018" name="Front. Plant Sci.">
        <title>Red Clover (Trifolium pratense) and Zigzag Clover (T. medium) - A Picture of Genomic Similarities and Differences.</title>
        <authorList>
            <person name="Dluhosova J."/>
            <person name="Istvanek J."/>
            <person name="Nedelnik J."/>
            <person name="Repkova J."/>
        </authorList>
    </citation>
    <scope>NUCLEOTIDE SEQUENCE [LARGE SCALE GENOMIC DNA]</scope>
    <source>
        <strain evidence="2">cv. 10/8</strain>
        <tissue evidence="1">Leaf</tissue>
    </source>
</reference>
<keyword evidence="2" id="KW-1185">Reference proteome</keyword>
<comment type="caution">
    <text evidence="1">The sequence shown here is derived from an EMBL/GenBank/DDBJ whole genome shotgun (WGS) entry which is preliminary data.</text>
</comment>
<dbReference type="EMBL" id="LXQA010306563">
    <property type="protein sequence ID" value="MCI42603.1"/>
    <property type="molecule type" value="Genomic_DNA"/>
</dbReference>
<dbReference type="Proteomes" id="UP000265520">
    <property type="component" value="Unassembled WGS sequence"/>
</dbReference>
<dbReference type="AlphaFoldDB" id="A0A392S142"/>
<evidence type="ECO:0000313" key="1">
    <source>
        <dbReference type="EMBL" id="MCI42603.1"/>
    </source>
</evidence>
<organism evidence="1 2">
    <name type="scientific">Trifolium medium</name>
    <dbReference type="NCBI Taxonomy" id="97028"/>
    <lineage>
        <taxon>Eukaryota</taxon>
        <taxon>Viridiplantae</taxon>
        <taxon>Streptophyta</taxon>
        <taxon>Embryophyta</taxon>
        <taxon>Tracheophyta</taxon>
        <taxon>Spermatophyta</taxon>
        <taxon>Magnoliopsida</taxon>
        <taxon>eudicotyledons</taxon>
        <taxon>Gunneridae</taxon>
        <taxon>Pentapetalae</taxon>
        <taxon>rosids</taxon>
        <taxon>fabids</taxon>
        <taxon>Fabales</taxon>
        <taxon>Fabaceae</taxon>
        <taxon>Papilionoideae</taxon>
        <taxon>50 kb inversion clade</taxon>
        <taxon>NPAAA clade</taxon>
        <taxon>Hologalegina</taxon>
        <taxon>IRL clade</taxon>
        <taxon>Trifolieae</taxon>
        <taxon>Trifolium</taxon>
    </lineage>
</organism>
<sequence length="19" mass="1793">CLADEGCADGPGGDGEVEV</sequence>